<evidence type="ECO:0000256" key="6">
    <source>
        <dbReference type="ARBA" id="ARBA00023242"/>
    </source>
</evidence>
<dbReference type="GO" id="GO:0000463">
    <property type="term" value="P:maturation of LSU-rRNA from tricistronic rRNA transcript (SSU-rRNA, 5.8S rRNA, LSU-rRNA)"/>
    <property type="evidence" value="ECO:0007669"/>
    <property type="project" value="TreeGrafter"/>
</dbReference>
<protein>
    <recommendedName>
        <fullName evidence="4">Nucleolar protein 12</fullName>
    </recommendedName>
</protein>
<evidence type="ECO:0000259" key="9">
    <source>
        <dbReference type="PROSITE" id="PS50102"/>
    </source>
</evidence>
<dbReference type="PROSITE" id="PS50102">
    <property type="entry name" value="RRM"/>
    <property type="match status" value="1"/>
</dbReference>
<accession>A0AAN7SXZ8</accession>
<feature type="compositionally biased region" description="Acidic residues" evidence="8">
    <location>
        <begin position="153"/>
        <end position="162"/>
    </location>
</feature>
<dbReference type="AlphaFoldDB" id="A0AAN7SXZ8"/>
<feature type="compositionally biased region" description="Basic residues" evidence="8">
    <location>
        <begin position="488"/>
        <end position="497"/>
    </location>
</feature>
<evidence type="ECO:0000256" key="4">
    <source>
        <dbReference type="ARBA" id="ARBA00015520"/>
    </source>
</evidence>
<comment type="similarity">
    <text evidence="3">Belongs to the RRM RBM34 family.</text>
</comment>
<dbReference type="Pfam" id="PF00076">
    <property type="entry name" value="RRM_1"/>
    <property type="match status" value="1"/>
</dbReference>
<dbReference type="GO" id="GO:0019843">
    <property type="term" value="F:rRNA binding"/>
    <property type="evidence" value="ECO:0007669"/>
    <property type="project" value="TreeGrafter"/>
</dbReference>
<dbReference type="GO" id="GO:0005730">
    <property type="term" value="C:nucleolus"/>
    <property type="evidence" value="ECO:0007669"/>
    <property type="project" value="UniProtKB-SubCell"/>
</dbReference>
<feature type="compositionally biased region" description="Basic and acidic residues" evidence="8">
    <location>
        <begin position="179"/>
        <end position="195"/>
    </location>
</feature>
<feature type="compositionally biased region" description="Basic and acidic residues" evidence="8">
    <location>
        <begin position="113"/>
        <end position="136"/>
    </location>
</feature>
<dbReference type="EMBL" id="JAVRRJ010000005">
    <property type="protein sequence ID" value="KAK5084220.1"/>
    <property type="molecule type" value="Genomic_DNA"/>
</dbReference>
<keyword evidence="6" id="KW-0539">Nucleus</keyword>
<feature type="compositionally biased region" description="Basic residues" evidence="8">
    <location>
        <begin position="515"/>
        <end position="524"/>
    </location>
</feature>
<reference evidence="10 11" key="1">
    <citation type="submission" date="2023-08" db="EMBL/GenBank/DDBJ databases">
        <title>Black Yeasts Isolated from many extreme environments.</title>
        <authorList>
            <person name="Coleine C."/>
            <person name="Stajich J.E."/>
            <person name="Selbmann L."/>
        </authorList>
    </citation>
    <scope>NUCLEOTIDE SEQUENCE [LARGE SCALE GENOMIC DNA]</scope>
    <source>
        <strain evidence="10 11">CCFEE 5910</strain>
    </source>
</reference>
<dbReference type="InterPro" id="IPR012677">
    <property type="entry name" value="Nucleotide-bd_a/b_plait_sf"/>
</dbReference>
<dbReference type="PANTHER" id="PTHR23236">
    <property type="entry name" value="EUKARYOTIC TRANSLATION INITIATION FACTOR 4B/4H"/>
    <property type="match status" value="1"/>
</dbReference>
<proteinExistence type="inferred from homology"/>
<evidence type="ECO:0000313" key="10">
    <source>
        <dbReference type="EMBL" id="KAK5084220.1"/>
    </source>
</evidence>
<evidence type="ECO:0000256" key="2">
    <source>
        <dbReference type="ARBA" id="ARBA00004604"/>
    </source>
</evidence>
<dbReference type="Gene3D" id="3.30.70.330">
    <property type="match status" value="2"/>
</dbReference>
<sequence>MAKTKNKQESAHDTPSTSTKVESSSFDPTLAALFASSSGPVTVPTRPTRTLHTVPKSKREAETAPAEVLEQTETSSNEDSEESTDDSEEESSTTEVEVKVEEPQERPKKRRKLDQNDDLESKYLDKLAREEEQEQKLRKKSKTKPKTDKIIEDGNEDGDSSDTDLNSGLEDLSDSDVEEGVKIKDAKDSIPKHESLSSTAHDLEAQKLKRTVFLGNVSNTVITSKSDKKALVLHLRSGIDTKHHEKIESIRFRSTAFVQDAGPKRAAYAKKELMDETMKSTNAYVVASSEAAARKLAARLNGTVVLNRHLRVDNLGAPSKIDNKRCVFVGNLSFVDEDIAKEEDANGETNKRKRSREPADAEEGLWQTFGKVGKVESVRVVRDKETRISKGFAYVQFQDENAVEAALLMDGKKFPPMLPRTLRVMRAKKDVRKIRSETRQPAIRRENGMDKGRSQKPGLSSREKTNGSGGKVILEGHRASSSHALPKGLKKMKKRPAVKPDNRGSRRAAAFRAGGGKKKRDIST</sequence>
<dbReference type="InterPro" id="IPR000504">
    <property type="entry name" value="RRM_dom"/>
</dbReference>
<evidence type="ECO:0000256" key="1">
    <source>
        <dbReference type="ARBA" id="ARBA00002475"/>
    </source>
</evidence>
<name>A0AAN7SXZ8_9EURO</name>
<feature type="region of interest" description="Disordered" evidence="8">
    <location>
        <begin position="431"/>
        <end position="524"/>
    </location>
</feature>
<evidence type="ECO:0000313" key="11">
    <source>
        <dbReference type="Proteomes" id="UP001309876"/>
    </source>
</evidence>
<feature type="compositionally biased region" description="Basic and acidic residues" evidence="8">
    <location>
        <begin position="1"/>
        <end position="12"/>
    </location>
</feature>
<comment type="subcellular location">
    <subcellularLocation>
        <location evidence="2">Nucleus</location>
        <location evidence="2">Nucleolus</location>
    </subcellularLocation>
</comment>
<evidence type="ECO:0000256" key="7">
    <source>
        <dbReference type="PROSITE-ProRule" id="PRU00176"/>
    </source>
</evidence>
<feature type="compositionally biased region" description="Acidic residues" evidence="8">
    <location>
        <begin position="76"/>
        <end position="92"/>
    </location>
</feature>
<feature type="compositionally biased region" description="Low complexity" evidence="8">
    <location>
        <begin position="40"/>
        <end position="54"/>
    </location>
</feature>
<dbReference type="SMART" id="SM00360">
    <property type="entry name" value="RRM"/>
    <property type="match status" value="1"/>
</dbReference>
<dbReference type="PANTHER" id="PTHR23236:SF25">
    <property type="entry name" value="RNA-BINDING PROTEIN 34"/>
    <property type="match status" value="1"/>
</dbReference>
<feature type="domain" description="RRM" evidence="9">
    <location>
        <begin position="325"/>
        <end position="429"/>
    </location>
</feature>
<dbReference type="InterPro" id="IPR035979">
    <property type="entry name" value="RBD_domain_sf"/>
</dbReference>
<dbReference type="SUPFAM" id="SSF54928">
    <property type="entry name" value="RNA-binding domain, RBD"/>
    <property type="match status" value="1"/>
</dbReference>
<evidence type="ECO:0000256" key="5">
    <source>
        <dbReference type="ARBA" id="ARBA00022884"/>
    </source>
</evidence>
<evidence type="ECO:0000256" key="8">
    <source>
        <dbReference type="SAM" id="MobiDB-lite"/>
    </source>
</evidence>
<gene>
    <name evidence="10" type="primary">NOP12</name>
    <name evidence="10" type="ORF">LTR05_005296</name>
</gene>
<evidence type="ECO:0000256" key="3">
    <source>
        <dbReference type="ARBA" id="ARBA00007077"/>
    </source>
</evidence>
<feature type="region of interest" description="Disordered" evidence="8">
    <location>
        <begin position="1"/>
        <end position="195"/>
    </location>
</feature>
<keyword evidence="5 7" id="KW-0694">RNA-binding</keyword>
<keyword evidence="11" id="KW-1185">Reference proteome</keyword>
<organism evidence="10 11">
    <name type="scientific">Lithohypha guttulata</name>
    <dbReference type="NCBI Taxonomy" id="1690604"/>
    <lineage>
        <taxon>Eukaryota</taxon>
        <taxon>Fungi</taxon>
        <taxon>Dikarya</taxon>
        <taxon>Ascomycota</taxon>
        <taxon>Pezizomycotina</taxon>
        <taxon>Eurotiomycetes</taxon>
        <taxon>Chaetothyriomycetidae</taxon>
        <taxon>Chaetothyriales</taxon>
        <taxon>Trichomeriaceae</taxon>
        <taxon>Lithohypha</taxon>
    </lineage>
</organism>
<dbReference type="Proteomes" id="UP001309876">
    <property type="component" value="Unassembled WGS sequence"/>
</dbReference>
<comment type="caution">
    <text evidence="10">The sequence shown here is derived from an EMBL/GenBank/DDBJ whole genome shotgun (WGS) entry which is preliminary data.</text>
</comment>
<feature type="compositionally biased region" description="Basic and acidic residues" evidence="8">
    <location>
        <begin position="96"/>
        <end position="106"/>
    </location>
</feature>
<feature type="compositionally biased region" description="Basic and acidic residues" evidence="8">
    <location>
        <begin position="433"/>
        <end position="453"/>
    </location>
</feature>
<feature type="compositionally biased region" description="Polar residues" evidence="8">
    <location>
        <begin position="13"/>
        <end position="27"/>
    </location>
</feature>
<comment type="function">
    <text evidence="1">Involved in pre-25S rRNA processing.</text>
</comment>